<evidence type="ECO:0000313" key="1">
    <source>
        <dbReference type="EMBL" id="CAG6398526.1"/>
    </source>
</evidence>
<sequence length="195" mass="21413">MPFIAQWSGERDGDMPVVLRRGLRGIGYANERSFDRDSYGILWSRTPSQPGRGVPEYGKVHSLRQRLCMAGLRCQVCGGPADRTAEGVLWLLDAPADDLRPGAEHTAHPPVCRPCAHQAVRSCVHLRARYVAVRASAFTFYGVQGAVYQGTLSGPRVYDAAAVRLGDPRLSWTRASQLLMTLTDFTVIDLSDPTT</sequence>
<name>A0A9W4DYK8_9ACTN</name>
<accession>A0A9W4DYK8</accession>
<protein>
    <submittedName>
        <fullName evidence="1">Uncharacterized protein</fullName>
    </submittedName>
</protein>
<proteinExistence type="predicted"/>
<dbReference type="EMBL" id="CAJSLV010000103">
    <property type="protein sequence ID" value="CAG6398526.1"/>
    <property type="molecule type" value="Genomic_DNA"/>
</dbReference>
<keyword evidence="2" id="KW-1185">Reference proteome</keyword>
<organism evidence="1 2">
    <name type="scientific">Actinacidiphila cocklensis</name>
    <dbReference type="NCBI Taxonomy" id="887465"/>
    <lineage>
        <taxon>Bacteria</taxon>
        <taxon>Bacillati</taxon>
        <taxon>Actinomycetota</taxon>
        <taxon>Actinomycetes</taxon>
        <taxon>Kitasatosporales</taxon>
        <taxon>Streptomycetaceae</taxon>
        <taxon>Actinacidiphila</taxon>
    </lineage>
</organism>
<reference evidence="1" key="1">
    <citation type="submission" date="2021-05" db="EMBL/GenBank/DDBJ databases">
        <authorList>
            <person name="Arsene-Ploetze F."/>
        </authorList>
    </citation>
    <scope>NUCLEOTIDE SEQUENCE</scope>
    <source>
        <strain evidence="1">DSM 42138</strain>
    </source>
</reference>
<comment type="caution">
    <text evidence="1">The sequence shown here is derived from an EMBL/GenBank/DDBJ whole genome shotgun (WGS) entry which is preliminary data.</text>
</comment>
<gene>
    <name evidence="1" type="ORF">SCOCK_70210</name>
</gene>
<evidence type="ECO:0000313" key="2">
    <source>
        <dbReference type="Proteomes" id="UP001152519"/>
    </source>
</evidence>
<dbReference type="AlphaFoldDB" id="A0A9W4DYK8"/>
<dbReference type="Proteomes" id="UP001152519">
    <property type="component" value="Unassembled WGS sequence"/>
</dbReference>